<reference evidence="4" key="2">
    <citation type="submission" date="2018-07" db="EMBL/GenBank/DDBJ databases">
        <title>Complete genome sequence of P. amygdali pv. lachrymans 107.</title>
        <authorList>
            <person name="Baltrus D.A."/>
            <person name="Smith B.A."/>
        </authorList>
    </citation>
    <scope>NUCLEOTIDE SEQUENCE</scope>
    <source>
        <strain evidence="4">M301315</strain>
    </source>
</reference>
<dbReference type="InterPro" id="IPR010359">
    <property type="entry name" value="IrrE_HExxH"/>
</dbReference>
<gene>
    <name evidence="3" type="ORF">PLA107_009165</name>
    <name evidence="4" type="ORF">PLA107_013915</name>
</gene>
<dbReference type="RefSeq" id="WP_005747089.1">
    <property type="nucleotide sequence ID" value="NZ_CP031225.1"/>
</dbReference>
<organism evidence="4 5">
    <name type="scientific">Pseudomonas amygdali pv. lachrymans str. M301315</name>
    <dbReference type="NCBI Taxonomy" id="629260"/>
    <lineage>
        <taxon>Bacteria</taxon>
        <taxon>Pseudomonadati</taxon>
        <taxon>Pseudomonadota</taxon>
        <taxon>Gammaproteobacteria</taxon>
        <taxon>Pseudomonadales</taxon>
        <taxon>Pseudomonadaceae</taxon>
        <taxon>Pseudomonas</taxon>
        <taxon>Pseudomonas amygdali</taxon>
    </lineage>
</organism>
<evidence type="ECO:0000313" key="4">
    <source>
        <dbReference type="EMBL" id="AXH56283.1"/>
    </source>
</evidence>
<dbReference type="Gene3D" id="1.10.260.40">
    <property type="entry name" value="lambda repressor-like DNA-binding domains"/>
    <property type="match status" value="1"/>
</dbReference>
<dbReference type="Gene3D" id="1.10.10.2910">
    <property type="match status" value="1"/>
</dbReference>
<proteinExistence type="inferred from homology"/>
<dbReference type="PANTHER" id="PTHR43236">
    <property type="entry name" value="ANTITOXIN HIGA1"/>
    <property type="match status" value="1"/>
</dbReference>
<reference evidence="4 5" key="1">
    <citation type="journal article" date="2011" name="PLoS Pathog.">
        <title>Dynamic evolution of pathogenicity revealed by sequencing and comparative genomics of 19 Pseudomonas syringae isolates.</title>
        <authorList>
            <person name="Baltrus D.A."/>
            <person name="Nishimura M.T."/>
            <person name="Romanchuk A."/>
            <person name="Chang J.H."/>
            <person name="Mukhtar M.S."/>
            <person name="Cherkis K."/>
            <person name="Roach J."/>
            <person name="Grant S.R."/>
            <person name="Jones C.D."/>
            <person name="Dangl J.L."/>
        </authorList>
    </citation>
    <scope>NUCLEOTIDE SEQUENCE [LARGE SCALE GENOMIC DNA]</scope>
    <source>
        <strain evidence="4 5">M301315</strain>
    </source>
</reference>
<dbReference type="Pfam" id="PF06114">
    <property type="entry name" value="Peptidase_M78"/>
    <property type="match status" value="1"/>
</dbReference>
<accession>A0AAD0LYH2</accession>
<dbReference type="Proteomes" id="UP000006426">
    <property type="component" value="Chromosome"/>
</dbReference>
<dbReference type="InterPro" id="IPR052345">
    <property type="entry name" value="Rad_response_metalloprotease"/>
</dbReference>
<feature type="domain" description="HTH cro/C1-type" evidence="2">
    <location>
        <begin position="9"/>
        <end position="64"/>
    </location>
</feature>
<evidence type="ECO:0000313" key="5">
    <source>
        <dbReference type="Proteomes" id="UP000006426"/>
    </source>
</evidence>
<dbReference type="EMBL" id="CP031225">
    <property type="protein sequence ID" value="AXH55463.1"/>
    <property type="molecule type" value="Genomic_DNA"/>
</dbReference>
<sequence length="357" mass="39918">MATLNLSRLTLARKRRQLTKKQLSEMAGISSITLTRIDTGVITCPGNETVEALARALNYPVSFFYMDDIDELDEKEVSFRSLKAMTARQADAAIASGSLGYIFNDWVSGKFNMPSPDLPELRSEDPVSAAASIRRHWGIGFRPIPNLVKLMESKGVRVFTLSEGKNVDAFSFWRDGTPFIFLNTMKSAERSRFDAAHELGHLLMHSHGYPEGREVEKDADSFASHLLMPREDVLSQIPASPSIRSLISAKKRWGVSVVALARTAKDVGLLTDWHYRELCKQMASAGYRSVEPEPLPRERSVLWKMVLEELWKDRHTKESIAAQLSLPLDEVDSLLQGILGGPTHSDQAPTRTPLRLV</sequence>
<dbReference type="PANTHER" id="PTHR43236:SF1">
    <property type="entry name" value="BLL7220 PROTEIN"/>
    <property type="match status" value="1"/>
</dbReference>
<dbReference type="GO" id="GO:0003677">
    <property type="term" value="F:DNA binding"/>
    <property type="evidence" value="ECO:0007669"/>
    <property type="project" value="InterPro"/>
</dbReference>
<evidence type="ECO:0000259" key="2">
    <source>
        <dbReference type="PROSITE" id="PS50943"/>
    </source>
</evidence>
<evidence type="ECO:0000256" key="1">
    <source>
        <dbReference type="ARBA" id="ARBA00007227"/>
    </source>
</evidence>
<dbReference type="SMART" id="SM00530">
    <property type="entry name" value="HTH_XRE"/>
    <property type="match status" value="1"/>
</dbReference>
<dbReference type="SUPFAM" id="SSF47413">
    <property type="entry name" value="lambda repressor-like DNA-binding domains"/>
    <property type="match status" value="1"/>
</dbReference>
<evidence type="ECO:0000313" key="3">
    <source>
        <dbReference type="EMBL" id="AXH55463.1"/>
    </source>
</evidence>
<dbReference type="PROSITE" id="PS50943">
    <property type="entry name" value="HTH_CROC1"/>
    <property type="match status" value="1"/>
</dbReference>
<name>A0AAD0LYH2_PSEAV</name>
<protein>
    <submittedName>
        <fullName evidence="4">ImmA/IrrE family metallo-endopeptidase</fullName>
    </submittedName>
</protein>
<dbReference type="AlphaFoldDB" id="A0AAD0LYH2"/>
<comment type="similarity">
    <text evidence="1">Belongs to the short-chain fatty acyl-CoA assimilation regulator (ScfR) family.</text>
</comment>
<dbReference type="InterPro" id="IPR010982">
    <property type="entry name" value="Lambda_DNA-bd_dom_sf"/>
</dbReference>
<dbReference type="InterPro" id="IPR001387">
    <property type="entry name" value="Cro/C1-type_HTH"/>
</dbReference>
<dbReference type="EMBL" id="CP031225">
    <property type="protein sequence ID" value="AXH56283.1"/>
    <property type="molecule type" value="Genomic_DNA"/>
</dbReference>
<dbReference type="Pfam" id="PF01381">
    <property type="entry name" value="HTH_3"/>
    <property type="match status" value="1"/>
</dbReference>
<dbReference type="CDD" id="cd00093">
    <property type="entry name" value="HTH_XRE"/>
    <property type="match status" value="1"/>
</dbReference>